<name>A0ACB8SGZ7_9AGAM</name>
<reference evidence="1" key="2">
    <citation type="journal article" date="2022" name="New Phytol.">
        <title>Evolutionary transition to the ectomycorrhizal habit in the genomes of a hyperdiverse lineage of mushroom-forming fungi.</title>
        <authorList>
            <person name="Looney B."/>
            <person name="Miyauchi S."/>
            <person name="Morin E."/>
            <person name="Drula E."/>
            <person name="Courty P.E."/>
            <person name="Kohler A."/>
            <person name="Kuo A."/>
            <person name="LaButti K."/>
            <person name="Pangilinan J."/>
            <person name="Lipzen A."/>
            <person name="Riley R."/>
            <person name="Andreopoulos W."/>
            <person name="He G."/>
            <person name="Johnson J."/>
            <person name="Nolan M."/>
            <person name="Tritt A."/>
            <person name="Barry K.W."/>
            <person name="Grigoriev I.V."/>
            <person name="Nagy L.G."/>
            <person name="Hibbett D."/>
            <person name="Henrissat B."/>
            <person name="Matheny P.B."/>
            <person name="Labbe J."/>
            <person name="Martin F.M."/>
        </authorList>
    </citation>
    <scope>NUCLEOTIDE SEQUENCE</scope>
    <source>
        <strain evidence="1">HHB10654</strain>
    </source>
</reference>
<proteinExistence type="predicted"/>
<sequence>MADNPKAFKGSWGADATPQDSNAGWGADAASSWPRWGTDAEPAVTENSLSYLAVRLQDGDPLARYDDQSEPVVPVNRQGISIDVCLAAENEANWVGFGEDPAPTGAFFGQPPSGAIRIFEPQFVWHSDTWVQRQWWNRHEPWQAYRPLPSATTRGHWLFNAHRDRLIIQRVDDNLYELPETERLERNAEISAIHDIVVQMTGFVGFNECPIAIPLFQAGPQSGQDLHNQSSLARERLLEWRGCLVYMLRHLRGNWKTIPITLPHWTDHVERWELPDASLVGTLIDFALPANTWPNVRELLAHGAYPRYLWHRNIPQARLAALDPLRLRARSWLDLAAEKSKRELKAAKNARKRDKQTEIATSGRRATSLTTAHTFWSRDSLDSNQAPTNVRRQRALGDEFEDEVYLLNFPHPGHATFVLDGDLNHPLALDVLLRDTTPYQRPSTRSRPTRSRTRSPSPRRLPPALRTRNDTGGAGDAVSSGTASPGTFGDSSKTAKGKGRLQDDHQQPEPVQTMLPWEDEERLERETALARAASLRETQPRQESGGASSSRVQIDSVRHALEAGEEAGRATLAGPAITRDEARTPHFPPPPPTGSTMPATLPIARCLVERITTRSPTPPSADRSLLARLSDDRLSLLRRMDLTEDQEEESGPPGHTFIGLGNSATATQDFGLSRLISPHGAYLEPAAEALTAPVVPADVRGYIRLRPQAMLRTALWYDLHPTEPRRTLVGYFLARGIAFSWSVPMRLLPPLPNAADLPEEMAYAGVARLIQEDWTSFHESSIVSFEINARRLLERPHARFFLTRGGILWRLALHYGPHHLLTDAASGPSRLVTQWTTGAMTTVNQTQPQLAPIPVISDQSYGNEEARLIGMTGGRSVWPDASTFESSVAWNGEWSVQNEIWFQRRLERFDQNSGQSMTNPLLRTSSQWRSDLRDTLHRGQRRSVNGPGSLSHALDMIEDAPDVAALARITLEGTDEAEDWPAGGALNEYMDT</sequence>
<keyword evidence="2" id="KW-1185">Reference proteome</keyword>
<protein>
    <submittedName>
        <fullName evidence="1">Uncharacterized protein</fullName>
    </submittedName>
</protein>
<evidence type="ECO:0000313" key="2">
    <source>
        <dbReference type="Proteomes" id="UP000814140"/>
    </source>
</evidence>
<evidence type="ECO:0000313" key="1">
    <source>
        <dbReference type="EMBL" id="KAI0055215.1"/>
    </source>
</evidence>
<comment type="caution">
    <text evidence="1">The sequence shown here is derived from an EMBL/GenBank/DDBJ whole genome shotgun (WGS) entry which is preliminary data.</text>
</comment>
<reference evidence="1" key="1">
    <citation type="submission" date="2021-03" db="EMBL/GenBank/DDBJ databases">
        <authorList>
            <consortium name="DOE Joint Genome Institute"/>
            <person name="Ahrendt S."/>
            <person name="Looney B.P."/>
            <person name="Miyauchi S."/>
            <person name="Morin E."/>
            <person name="Drula E."/>
            <person name="Courty P.E."/>
            <person name="Chicoki N."/>
            <person name="Fauchery L."/>
            <person name="Kohler A."/>
            <person name="Kuo A."/>
            <person name="Labutti K."/>
            <person name="Pangilinan J."/>
            <person name="Lipzen A."/>
            <person name="Riley R."/>
            <person name="Andreopoulos W."/>
            <person name="He G."/>
            <person name="Johnson J."/>
            <person name="Barry K.W."/>
            <person name="Grigoriev I.V."/>
            <person name="Nagy L."/>
            <person name="Hibbett D."/>
            <person name="Henrissat B."/>
            <person name="Matheny P.B."/>
            <person name="Labbe J."/>
            <person name="Martin F."/>
        </authorList>
    </citation>
    <scope>NUCLEOTIDE SEQUENCE</scope>
    <source>
        <strain evidence="1">HHB10654</strain>
    </source>
</reference>
<dbReference type="EMBL" id="MU277304">
    <property type="protein sequence ID" value="KAI0055215.1"/>
    <property type="molecule type" value="Genomic_DNA"/>
</dbReference>
<organism evidence="1 2">
    <name type="scientific">Artomyces pyxidatus</name>
    <dbReference type="NCBI Taxonomy" id="48021"/>
    <lineage>
        <taxon>Eukaryota</taxon>
        <taxon>Fungi</taxon>
        <taxon>Dikarya</taxon>
        <taxon>Basidiomycota</taxon>
        <taxon>Agaricomycotina</taxon>
        <taxon>Agaricomycetes</taxon>
        <taxon>Russulales</taxon>
        <taxon>Auriscalpiaceae</taxon>
        <taxon>Artomyces</taxon>
    </lineage>
</organism>
<dbReference type="Proteomes" id="UP000814140">
    <property type="component" value="Unassembled WGS sequence"/>
</dbReference>
<gene>
    <name evidence="1" type="ORF">BV25DRAFT_1843124</name>
</gene>
<accession>A0ACB8SGZ7</accession>